<comment type="caution">
    <text evidence="1">The sequence shown here is derived from an EMBL/GenBank/DDBJ whole genome shotgun (WGS) entry which is preliminary data.</text>
</comment>
<name>A0AAP0KEC7_9MAGN</name>
<keyword evidence="2" id="KW-1185">Reference proteome</keyword>
<evidence type="ECO:0000313" key="1">
    <source>
        <dbReference type="EMBL" id="KAK9151086.1"/>
    </source>
</evidence>
<accession>A0AAP0KEC7</accession>
<evidence type="ECO:0000313" key="2">
    <source>
        <dbReference type="Proteomes" id="UP001420932"/>
    </source>
</evidence>
<dbReference type="EMBL" id="JBBNAF010000004">
    <property type="protein sequence ID" value="KAK9151086.1"/>
    <property type="molecule type" value="Genomic_DNA"/>
</dbReference>
<sequence length="75" mass="8475">MLEFQRNSIVRGQSDYIDTASRWFEGLINKDVGITKEVYSIHSVEFDRQVFCTKSTPATLSLSPCVIRALSLSFA</sequence>
<reference evidence="1 2" key="1">
    <citation type="submission" date="2024-01" db="EMBL/GenBank/DDBJ databases">
        <title>Genome assemblies of Stephania.</title>
        <authorList>
            <person name="Yang L."/>
        </authorList>
    </citation>
    <scope>NUCLEOTIDE SEQUENCE [LARGE SCALE GENOMIC DNA]</scope>
    <source>
        <strain evidence="1">YNDBR</strain>
        <tissue evidence="1">Leaf</tissue>
    </source>
</reference>
<dbReference type="PANTHER" id="PTHR36898">
    <property type="entry name" value="OSJNBB0026I12.6 PROTEIN"/>
    <property type="match status" value="1"/>
</dbReference>
<dbReference type="PANTHER" id="PTHR36898:SF1">
    <property type="entry name" value="OS04G0250700 PROTEIN"/>
    <property type="match status" value="1"/>
</dbReference>
<organism evidence="1 2">
    <name type="scientific">Stephania yunnanensis</name>
    <dbReference type="NCBI Taxonomy" id="152371"/>
    <lineage>
        <taxon>Eukaryota</taxon>
        <taxon>Viridiplantae</taxon>
        <taxon>Streptophyta</taxon>
        <taxon>Embryophyta</taxon>
        <taxon>Tracheophyta</taxon>
        <taxon>Spermatophyta</taxon>
        <taxon>Magnoliopsida</taxon>
        <taxon>Ranunculales</taxon>
        <taxon>Menispermaceae</taxon>
        <taxon>Menispermoideae</taxon>
        <taxon>Cissampelideae</taxon>
        <taxon>Stephania</taxon>
    </lineage>
</organism>
<dbReference type="Proteomes" id="UP001420932">
    <property type="component" value="Unassembled WGS sequence"/>
</dbReference>
<protein>
    <submittedName>
        <fullName evidence="1">Uncharacterized protein</fullName>
    </submittedName>
</protein>
<dbReference type="AlphaFoldDB" id="A0AAP0KEC7"/>
<gene>
    <name evidence="1" type="ORF">Syun_009395</name>
</gene>
<proteinExistence type="predicted"/>